<evidence type="ECO:0000313" key="7">
    <source>
        <dbReference type="Proteomes" id="UP000038009"/>
    </source>
</evidence>
<dbReference type="PANTHER" id="PTHR14791">
    <property type="entry name" value="BOMB/KIRA PROTEINS"/>
    <property type="match status" value="1"/>
</dbReference>
<accession>A0A0N1HZ37</accession>
<dbReference type="PROSITE" id="PS50020">
    <property type="entry name" value="WW_DOMAIN_2"/>
    <property type="match status" value="3"/>
</dbReference>
<dbReference type="InterPro" id="IPR051105">
    <property type="entry name" value="WWC/KIBRA_Hippo_Reg"/>
</dbReference>
<feature type="region of interest" description="Disordered" evidence="4">
    <location>
        <begin position="272"/>
        <end position="336"/>
    </location>
</feature>
<dbReference type="VEuPathDB" id="TriTrypDB:Lsey_0413_0070"/>
<feature type="domain" description="WW" evidence="5">
    <location>
        <begin position="532"/>
        <end position="560"/>
    </location>
</feature>
<sequence length="603" mass="63613">MHLLVDGDYFLSGFTPSSEEEVKRAVGRLLAAIDEQLLRPSSGGSSPAAIIDLRLIFFSSALLSGLAADTRGCIISSLRRLRFQTHVLESVRGRAGTPVDAALCTKILQLGLLPSNGAAVGAASHLFCLVTHNAYVATALDLLVSHDCGEVVFAVFEGDEVAEPLLGFASARYGANGGVATMAKQDGVTFAPDTQCATAALALVQQQLRGSLPLSTLMELKTLQTKLEQDSKQSCTGATVAMPAAAAIAPVNRPPTPGDAPALPGVEDLFGRHNAVSEPQPPTAPSASSSTDDSDPDKGANRSNNDGAAIANGVIQPPPEAPSTLMPTAPLEVPPPQQPPVVATSFFAFSPPRPVTTATSPAAVVQAATAPTALPPPPLVPIAATAAAVTGEPEVSTMLPTEWALLYDPARQRHYYAYTDSTGRSHSTWQHPLGEEKQRDLEEKVQVWRLARVAAALPQYLPAQQQQPQQPAAALPQGWEQLVDHRTGRTFYVDNINKVTSWTMPTMGATPSSANPTPMPAVAAGGAPKDEWEPHVDPASGRTLYVNHLTKQTSWTRPAPAPAPAASASPLPPNWEARVDPSSGRTYYANHATKLTTWERPLH</sequence>
<dbReference type="SMART" id="SM00456">
    <property type="entry name" value="WW"/>
    <property type="match status" value="3"/>
</dbReference>
<evidence type="ECO:0000256" key="1">
    <source>
        <dbReference type="ARBA" id="ARBA00004496"/>
    </source>
</evidence>
<proteinExistence type="predicted"/>
<keyword evidence="3" id="KW-0597">Phosphoprotein</keyword>
<evidence type="ECO:0000256" key="4">
    <source>
        <dbReference type="SAM" id="MobiDB-lite"/>
    </source>
</evidence>
<dbReference type="PANTHER" id="PTHR14791:SF29">
    <property type="entry name" value="PROTEIN KIBRA"/>
    <property type="match status" value="1"/>
</dbReference>
<evidence type="ECO:0000259" key="5">
    <source>
        <dbReference type="PROSITE" id="PS50020"/>
    </source>
</evidence>
<evidence type="ECO:0000313" key="6">
    <source>
        <dbReference type="EMBL" id="KPI83221.1"/>
    </source>
</evidence>
<comment type="caution">
    <text evidence="6">The sequence shown here is derived from an EMBL/GenBank/DDBJ whole genome shotgun (WGS) entry which is preliminary data.</text>
</comment>
<dbReference type="OMA" id="LRFQTHV"/>
<dbReference type="GO" id="GO:0005737">
    <property type="term" value="C:cytoplasm"/>
    <property type="evidence" value="ECO:0007669"/>
    <property type="project" value="UniProtKB-SubCell"/>
</dbReference>
<evidence type="ECO:0000256" key="2">
    <source>
        <dbReference type="ARBA" id="ARBA00022490"/>
    </source>
</evidence>
<keyword evidence="2" id="KW-0963">Cytoplasm</keyword>
<dbReference type="InterPro" id="IPR001202">
    <property type="entry name" value="WW_dom"/>
</dbReference>
<dbReference type="Proteomes" id="UP000038009">
    <property type="component" value="Unassembled WGS sequence"/>
</dbReference>
<feature type="region of interest" description="Disordered" evidence="4">
    <location>
        <begin position="554"/>
        <end position="576"/>
    </location>
</feature>
<protein>
    <recommendedName>
        <fullName evidence="5">WW domain-containing protein</fullName>
    </recommendedName>
</protein>
<keyword evidence="7" id="KW-1185">Reference proteome</keyword>
<dbReference type="Gene3D" id="2.20.70.10">
    <property type="match status" value="4"/>
</dbReference>
<comment type="subcellular location">
    <subcellularLocation>
        <location evidence="1">Cytoplasm</location>
    </subcellularLocation>
</comment>
<feature type="domain" description="WW" evidence="5">
    <location>
        <begin position="569"/>
        <end position="603"/>
    </location>
</feature>
<dbReference type="CDD" id="cd00201">
    <property type="entry name" value="WW"/>
    <property type="match status" value="3"/>
</dbReference>
<dbReference type="EMBL" id="LJSK01000413">
    <property type="protein sequence ID" value="KPI83221.1"/>
    <property type="molecule type" value="Genomic_DNA"/>
</dbReference>
<dbReference type="InterPro" id="IPR036020">
    <property type="entry name" value="WW_dom_sf"/>
</dbReference>
<dbReference type="PROSITE" id="PS01159">
    <property type="entry name" value="WW_DOMAIN_1"/>
    <property type="match status" value="2"/>
</dbReference>
<dbReference type="AlphaFoldDB" id="A0A0N1HZ37"/>
<dbReference type="OrthoDB" id="3045089at2759"/>
<feature type="domain" description="WW" evidence="5">
    <location>
        <begin position="473"/>
        <end position="507"/>
    </location>
</feature>
<dbReference type="Pfam" id="PF00397">
    <property type="entry name" value="WW"/>
    <property type="match status" value="3"/>
</dbReference>
<organism evidence="6 7">
    <name type="scientific">Leptomonas seymouri</name>
    <dbReference type="NCBI Taxonomy" id="5684"/>
    <lineage>
        <taxon>Eukaryota</taxon>
        <taxon>Discoba</taxon>
        <taxon>Euglenozoa</taxon>
        <taxon>Kinetoplastea</taxon>
        <taxon>Metakinetoplastina</taxon>
        <taxon>Trypanosomatida</taxon>
        <taxon>Trypanosomatidae</taxon>
        <taxon>Leishmaniinae</taxon>
        <taxon>Leptomonas</taxon>
    </lineage>
</organism>
<reference evidence="6 7" key="1">
    <citation type="journal article" date="2015" name="PLoS Pathog.">
        <title>Leptomonas seymouri: Adaptations to the Dixenous Life Cycle Analyzed by Genome Sequencing, Transcriptome Profiling and Co-infection with Leishmania donovani.</title>
        <authorList>
            <person name="Kraeva N."/>
            <person name="Butenko A."/>
            <person name="Hlavacova J."/>
            <person name="Kostygov A."/>
            <person name="Myskova J."/>
            <person name="Grybchuk D."/>
            <person name="Lestinova T."/>
            <person name="Votypka J."/>
            <person name="Volf P."/>
            <person name="Opperdoes F."/>
            <person name="Flegontov P."/>
            <person name="Lukes J."/>
            <person name="Yurchenko V."/>
        </authorList>
    </citation>
    <scope>NUCLEOTIDE SEQUENCE [LARGE SCALE GENOMIC DNA]</scope>
    <source>
        <strain evidence="6 7">ATCC 30220</strain>
    </source>
</reference>
<evidence type="ECO:0000256" key="3">
    <source>
        <dbReference type="ARBA" id="ARBA00022553"/>
    </source>
</evidence>
<dbReference type="SUPFAM" id="SSF51045">
    <property type="entry name" value="WW domain"/>
    <property type="match status" value="3"/>
</dbReference>
<gene>
    <name evidence="6" type="ORF">ABL78_7760</name>
</gene>
<name>A0A0N1HZ37_LEPSE</name>